<proteinExistence type="predicted"/>
<evidence type="ECO:0000256" key="1">
    <source>
        <dbReference type="SAM" id="SignalP"/>
    </source>
</evidence>
<dbReference type="AlphaFoldDB" id="A0A174TTB0"/>
<reference evidence="2 3" key="1">
    <citation type="submission" date="2015-09" db="EMBL/GenBank/DDBJ databases">
        <authorList>
            <consortium name="Pathogen Informatics"/>
        </authorList>
    </citation>
    <scope>NUCLEOTIDE SEQUENCE [LARGE SCALE GENOMIC DNA]</scope>
    <source>
        <strain evidence="2 3">2789STDY5834956</strain>
    </source>
</reference>
<feature type="chain" id="PRO_5008034190" evidence="1">
    <location>
        <begin position="24"/>
        <end position="246"/>
    </location>
</feature>
<dbReference type="InterPro" id="IPR038765">
    <property type="entry name" value="Papain-like_cys_pep_sf"/>
</dbReference>
<evidence type="ECO:0000313" key="3">
    <source>
        <dbReference type="Proteomes" id="UP000095563"/>
    </source>
</evidence>
<dbReference type="Proteomes" id="UP000095563">
    <property type="component" value="Unassembled WGS sequence"/>
</dbReference>
<feature type="signal peptide" evidence="1">
    <location>
        <begin position="1"/>
        <end position="23"/>
    </location>
</feature>
<dbReference type="SUPFAM" id="SSF54001">
    <property type="entry name" value="Cysteine proteinases"/>
    <property type="match status" value="1"/>
</dbReference>
<gene>
    <name evidence="2" type="ORF">ERS852568_01929</name>
</gene>
<dbReference type="Gene3D" id="3.90.1720.10">
    <property type="entry name" value="endopeptidase domain like (from Nostoc punctiforme)"/>
    <property type="match status" value="1"/>
</dbReference>
<evidence type="ECO:0000313" key="2">
    <source>
        <dbReference type="EMBL" id="CUQ10710.1"/>
    </source>
</evidence>
<dbReference type="EMBL" id="CZBO01000003">
    <property type="protein sequence ID" value="CUQ10710.1"/>
    <property type="molecule type" value="Genomic_DNA"/>
</dbReference>
<dbReference type="GO" id="GO:0016787">
    <property type="term" value="F:hydrolase activity"/>
    <property type="evidence" value="ECO:0007669"/>
    <property type="project" value="UniProtKB-KW"/>
</dbReference>
<sequence>MKKLFLTSILLTSVLLGGITANATTSTNINTNQEILTLMPGMTIKEVDEMIKETATSLGKSEDEIATQILSELKTQQELTEKEKSKLTKGSRGGGSSTTTYTLGAAKYNGDVFYEPASTFSVQHGHVGIYWTPDTIVESMPGIGVRSKNRTSKKVEKGSKIFTFSGVSVAKQNVASNWAYNRIGDNYSYNFATNRTTSHYGDKNCSKLVWSAYKVSVNLDLDKDGGLGVYPKDILNHSKASVYKSY</sequence>
<protein>
    <submittedName>
        <fullName evidence="2">Cell wall-associated hydrolase</fullName>
    </submittedName>
</protein>
<accession>A0A174TTB0</accession>
<keyword evidence="2" id="KW-0378">Hydrolase</keyword>
<name>A0A174TTB0_9CLOT</name>
<organism evidence="2 3">
    <name type="scientific">Clostridium baratii</name>
    <dbReference type="NCBI Taxonomy" id="1561"/>
    <lineage>
        <taxon>Bacteria</taxon>
        <taxon>Bacillati</taxon>
        <taxon>Bacillota</taxon>
        <taxon>Clostridia</taxon>
        <taxon>Eubacteriales</taxon>
        <taxon>Clostridiaceae</taxon>
        <taxon>Clostridium</taxon>
    </lineage>
</organism>
<keyword evidence="1" id="KW-0732">Signal</keyword>
<dbReference type="RefSeq" id="WP_055207792.1">
    <property type="nucleotide sequence ID" value="NZ_CZBO01000003.1"/>
</dbReference>